<accession>A0A545TG87</accession>
<dbReference type="GO" id="GO:0007165">
    <property type="term" value="P:signal transduction"/>
    <property type="evidence" value="ECO:0007669"/>
    <property type="project" value="TreeGrafter"/>
</dbReference>
<evidence type="ECO:0000256" key="4">
    <source>
        <dbReference type="ARBA" id="ARBA00022929"/>
    </source>
</evidence>
<evidence type="ECO:0000313" key="5">
    <source>
        <dbReference type="EMBL" id="TQV76239.1"/>
    </source>
</evidence>
<keyword evidence="1" id="KW-0673">Quorum sensing</keyword>
<keyword evidence="2 5" id="KW-0808">Transferase</keyword>
<dbReference type="PANTHER" id="PTHR39322">
    <property type="entry name" value="ACYL-HOMOSERINE-LACTONE SYNTHASE"/>
    <property type="match status" value="1"/>
</dbReference>
<name>A0A545TG87_9PROT</name>
<gene>
    <name evidence="5" type="ORF">FKG95_21635</name>
</gene>
<dbReference type="AlphaFoldDB" id="A0A545TG87"/>
<evidence type="ECO:0000256" key="2">
    <source>
        <dbReference type="ARBA" id="ARBA00022679"/>
    </source>
</evidence>
<proteinExistence type="predicted"/>
<dbReference type="InterPro" id="IPR016181">
    <property type="entry name" value="Acyl_CoA_acyltransferase"/>
</dbReference>
<organism evidence="5 6">
    <name type="scientific">Denitrobaculum tricleocarpae</name>
    <dbReference type="NCBI Taxonomy" id="2591009"/>
    <lineage>
        <taxon>Bacteria</taxon>
        <taxon>Pseudomonadati</taxon>
        <taxon>Pseudomonadota</taxon>
        <taxon>Alphaproteobacteria</taxon>
        <taxon>Rhodospirillales</taxon>
        <taxon>Rhodospirillaceae</taxon>
        <taxon>Denitrobaculum</taxon>
    </lineage>
</organism>
<keyword evidence="3" id="KW-0949">S-adenosyl-L-methionine</keyword>
<dbReference type="SUPFAM" id="SSF55729">
    <property type="entry name" value="Acyl-CoA N-acyltransferases (Nat)"/>
    <property type="match status" value="1"/>
</dbReference>
<keyword evidence="5" id="KW-0012">Acyltransferase</keyword>
<dbReference type="GO" id="GO:0016746">
    <property type="term" value="F:acyltransferase activity"/>
    <property type="evidence" value="ECO:0007669"/>
    <property type="project" value="UniProtKB-KW"/>
</dbReference>
<evidence type="ECO:0000256" key="3">
    <source>
        <dbReference type="ARBA" id="ARBA00022691"/>
    </source>
</evidence>
<dbReference type="Proteomes" id="UP000315252">
    <property type="component" value="Unassembled WGS sequence"/>
</dbReference>
<protein>
    <submittedName>
        <fullName evidence="5">PEP-CTERM/exosortase system-associated acyltransferase</fullName>
    </submittedName>
</protein>
<evidence type="ECO:0000256" key="1">
    <source>
        <dbReference type="ARBA" id="ARBA00022654"/>
    </source>
</evidence>
<dbReference type="InterPro" id="IPR001690">
    <property type="entry name" value="Autoind_synthase"/>
</dbReference>
<dbReference type="EMBL" id="VHSH01000008">
    <property type="protein sequence ID" value="TQV76239.1"/>
    <property type="molecule type" value="Genomic_DNA"/>
</dbReference>
<dbReference type="Gene3D" id="3.40.630.30">
    <property type="match status" value="1"/>
</dbReference>
<dbReference type="NCBIfam" id="TIGR03694">
    <property type="entry name" value="exosort_acyl"/>
    <property type="match status" value="1"/>
</dbReference>
<dbReference type="Pfam" id="PF13444">
    <property type="entry name" value="Acetyltransf_5"/>
    <property type="match status" value="1"/>
</dbReference>
<dbReference type="PANTHER" id="PTHR39322:SF1">
    <property type="entry name" value="ISOVALERYL-HOMOSERINE LACTONE SYNTHASE"/>
    <property type="match status" value="1"/>
</dbReference>
<dbReference type="OrthoDB" id="582214at2"/>
<keyword evidence="6" id="KW-1185">Reference proteome</keyword>
<dbReference type="RefSeq" id="WP_142898502.1">
    <property type="nucleotide sequence ID" value="NZ_ML660059.1"/>
</dbReference>
<evidence type="ECO:0000313" key="6">
    <source>
        <dbReference type="Proteomes" id="UP000315252"/>
    </source>
</evidence>
<reference evidence="5 6" key="1">
    <citation type="submission" date="2019-06" db="EMBL/GenBank/DDBJ databases">
        <title>Whole genome sequence for Rhodospirillaceae sp. R148.</title>
        <authorList>
            <person name="Wang G."/>
        </authorList>
    </citation>
    <scope>NUCLEOTIDE SEQUENCE [LARGE SCALE GENOMIC DNA]</scope>
    <source>
        <strain evidence="5 6">R148</strain>
    </source>
</reference>
<keyword evidence="4" id="KW-0071">Autoinducer synthesis</keyword>
<comment type="caution">
    <text evidence="5">The sequence shown here is derived from an EMBL/GenBank/DDBJ whole genome shotgun (WGS) entry which is preliminary data.</text>
</comment>
<dbReference type="GO" id="GO:0009372">
    <property type="term" value="P:quorum sensing"/>
    <property type="evidence" value="ECO:0007669"/>
    <property type="project" value="UniProtKB-KW"/>
</dbReference>
<sequence length="282" mass="32169">MYSGSAKEFPMAVVQSQTVGIPNQLSVTGLPAAPTENARLAELFKHWFETKPALTQEEIEQAHRLRYQVYCIENPFEDAKDNPNEMEMDEYDPHSVHSLLIHRPTNTTMGAVRLILPSPTAAYHLPIQDVWETNHVPYPEATTAEISRYAISREFRRRAGEERYADVSWADSQQKAAEQRKLERRVLPHITLGLMKSVLRMCIEHEITHVCAVMEPALIRLLSRFGLHFEPIGPVVDYHGRRQPCYASLETLLRTSREASREFWEVGTDDGQLLPGNVTGDH</sequence>
<dbReference type="InterPro" id="IPR022484">
    <property type="entry name" value="PEP-CTERM/exosrtase_acylTfrase"/>
</dbReference>